<comment type="similarity">
    <text evidence="1 3">Belongs to the sulfotransferase 1 family.</text>
</comment>
<evidence type="ECO:0000256" key="2">
    <source>
        <dbReference type="ARBA" id="ARBA00022679"/>
    </source>
</evidence>
<proteinExistence type="inferred from homology"/>
<dbReference type="Pfam" id="PF00685">
    <property type="entry name" value="Sulfotransfer_1"/>
    <property type="match status" value="1"/>
</dbReference>
<dbReference type="Gramene" id="ONI21556">
    <property type="protein sequence ID" value="ONI21556"/>
    <property type="gene ID" value="PRUPE_2G072600"/>
</dbReference>
<dbReference type="Gene3D" id="3.40.50.300">
    <property type="entry name" value="P-loop containing nucleotide triphosphate hydrolases"/>
    <property type="match status" value="1"/>
</dbReference>
<dbReference type="InterPro" id="IPR000863">
    <property type="entry name" value="Sulfotransferase_dom"/>
</dbReference>
<organism evidence="5 6">
    <name type="scientific">Prunus persica</name>
    <name type="common">Peach</name>
    <name type="synonym">Amygdalus persica</name>
    <dbReference type="NCBI Taxonomy" id="3760"/>
    <lineage>
        <taxon>Eukaryota</taxon>
        <taxon>Viridiplantae</taxon>
        <taxon>Streptophyta</taxon>
        <taxon>Embryophyta</taxon>
        <taxon>Tracheophyta</taxon>
        <taxon>Spermatophyta</taxon>
        <taxon>Magnoliopsida</taxon>
        <taxon>eudicotyledons</taxon>
        <taxon>Gunneridae</taxon>
        <taxon>Pentapetalae</taxon>
        <taxon>rosids</taxon>
        <taxon>fabids</taxon>
        <taxon>Rosales</taxon>
        <taxon>Rosaceae</taxon>
        <taxon>Amygdaloideae</taxon>
        <taxon>Amygdaleae</taxon>
        <taxon>Prunus</taxon>
    </lineage>
</organism>
<sequence length="328" mass="38166">MQCITNLPALNSSDSTTVPLQDLLPKETFFECLDLYQWEGFWYRPKHLEAAKTFRSQFEAKNDDIFLASAMKTGSTWLKALCFSIMQRQCKVDGKEDEDLLTKNHPAHYVKTLEVQLYTANPPPDLSGMHSPRLFHTHLPYKAMPECIKYPECKIVYIARNPKDTIVSMWHFMNTLRTPEQGPYPLEDAFESFVNGVCHFGPFFDHVLEYWNQSLKMPEKILFLKYEDMKKDPKKQVMRLASFLRKPFDNEKEVEEVIQRCSLERLKNLEVNKNGIDPWVGMPNSSFFRTGIIGGWKDFLTTEMSERLDQIALSKLEGSSLSFEYDAI</sequence>
<evidence type="ECO:0000256" key="3">
    <source>
        <dbReference type="RuleBase" id="RU361155"/>
    </source>
</evidence>
<dbReference type="Proteomes" id="UP000006882">
    <property type="component" value="Chromosome G2"/>
</dbReference>
<evidence type="ECO:0000256" key="1">
    <source>
        <dbReference type="ARBA" id="ARBA00005771"/>
    </source>
</evidence>
<dbReference type="EC" id="2.8.2.-" evidence="3"/>
<dbReference type="eggNOG" id="KOG1584">
    <property type="taxonomic scope" value="Eukaryota"/>
</dbReference>
<dbReference type="EMBL" id="CM007652">
    <property type="protein sequence ID" value="ONI21556.1"/>
    <property type="molecule type" value="Genomic_DNA"/>
</dbReference>
<dbReference type="InterPro" id="IPR027417">
    <property type="entry name" value="P-loop_NTPase"/>
</dbReference>
<protein>
    <recommendedName>
        <fullName evidence="3">Sulfotransferase</fullName>
        <ecNumber evidence="3">2.8.2.-</ecNumber>
    </recommendedName>
</protein>
<dbReference type="GO" id="GO:0005737">
    <property type="term" value="C:cytoplasm"/>
    <property type="evidence" value="ECO:0000318"/>
    <property type="project" value="GO_Central"/>
</dbReference>
<accession>A0A251QCI5</accession>
<name>A0A251QCI5_PRUPE</name>
<keyword evidence="6" id="KW-1185">Reference proteome</keyword>
<evidence type="ECO:0000259" key="4">
    <source>
        <dbReference type="Pfam" id="PF00685"/>
    </source>
</evidence>
<evidence type="ECO:0000313" key="6">
    <source>
        <dbReference type="Proteomes" id="UP000006882"/>
    </source>
</evidence>
<feature type="domain" description="Sulfotransferase" evidence="4">
    <location>
        <begin position="63"/>
        <end position="319"/>
    </location>
</feature>
<keyword evidence="2 3" id="KW-0808">Transferase</keyword>
<gene>
    <name evidence="5" type="ORF">PRUPE_2G072600</name>
</gene>
<dbReference type="SMR" id="A0A251QCI5"/>
<reference evidence="5 6" key="1">
    <citation type="journal article" date="2013" name="Nat. Genet.">
        <title>The high-quality draft genome of peach (Prunus persica) identifies unique patterns of genetic diversity, domestication and genome evolution.</title>
        <authorList>
            <consortium name="International Peach Genome Initiative"/>
            <person name="Verde I."/>
            <person name="Abbott A.G."/>
            <person name="Scalabrin S."/>
            <person name="Jung S."/>
            <person name="Shu S."/>
            <person name="Marroni F."/>
            <person name="Zhebentyayeva T."/>
            <person name="Dettori M.T."/>
            <person name="Grimwood J."/>
            <person name="Cattonaro F."/>
            <person name="Zuccolo A."/>
            <person name="Rossini L."/>
            <person name="Jenkins J."/>
            <person name="Vendramin E."/>
            <person name="Meisel L.A."/>
            <person name="Decroocq V."/>
            <person name="Sosinski B."/>
            <person name="Prochnik S."/>
            <person name="Mitros T."/>
            <person name="Policriti A."/>
            <person name="Cipriani G."/>
            <person name="Dondini L."/>
            <person name="Ficklin S."/>
            <person name="Goodstein D.M."/>
            <person name="Xuan P."/>
            <person name="Del Fabbro C."/>
            <person name="Aramini V."/>
            <person name="Copetti D."/>
            <person name="Gonzalez S."/>
            <person name="Horner D.S."/>
            <person name="Falchi R."/>
            <person name="Lucas S."/>
            <person name="Mica E."/>
            <person name="Maldonado J."/>
            <person name="Lazzari B."/>
            <person name="Bielenberg D."/>
            <person name="Pirona R."/>
            <person name="Miculan M."/>
            <person name="Barakat A."/>
            <person name="Testolin R."/>
            <person name="Stella A."/>
            <person name="Tartarini S."/>
            <person name="Tonutti P."/>
            <person name="Arus P."/>
            <person name="Orellana A."/>
            <person name="Wells C."/>
            <person name="Main D."/>
            <person name="Vizzotto G."/>
            <person name="Silva H."/>
            <person name="Salamini F."/>
            <person name="Schmutz J."/>
            <person name="Morgante M."/>
            <person name="Rokhsar D.S."/>
        </authorList>
    </citation>
    <scope>NUCLEOTIDE SEQUENCE [LARGE SCALE GENOMIC DNA]</scope>
    <source>
        <strain evidence="6">cv. Nemared</strain>
    </source>
</reference>
<dbReference type="GO" id="GO:0051923">
    <property type="term" value="P:sulfation"/>
    <property type="evidence" value="ECO:0000318"/>
    <property type="project" value="GO_Central"/>
</dbReference>
<dbReference type="GO" id="GO:0008146">
    <property type="term" value="F:sulfotransferase activity"/>
    <property type="evidence" value="ECO:0000318"/>
    <property type="project" value="GO_Central"/>
</dbReference>
<evidence type="ECO:0000313" key="5">
    <source>
        <dbReference type="EMBL" id="ONI21556.1"/>
    </source>
</evidence>
<dbReference type="OrthoDB" id="205623at2759"/>
<dbReference type="PANTHER" id="PTHR11783">
    <property type="entry name" value="SULFOTRANSFERASE SULT"/>
    <property type="match status" value="1"/>
</dbReference>
<dbReference type="SUPFAM" id="SSF52540">
    <property type="entry name" value="P-loop containing nucleoside triphosphate hydrolases"/>
    <property type="match status" value="1"/>
</dbReference>
<dbReference type="AlphaFoldDB" id="A0A251QCI5"/>